<dbReference type="InterPro" id="IPR011990">
    <property type="entry name" value="TPR-like_helical_dom_sf"/>
</dbReference>
<dbReference type="Gene3D" id="1.25.40.390">
    <property type="match status" value="1"/>
</dbReference>
<proteinExistence type="predicted"/>
<dbReference type="Proteomes" id="UP000284366">
    <property type="component" value="Unassembled WGS sequence"/>
</dbReference>
<evidence type="ECO:0000313" key="4">
    <source>
        <dbReference type="Proteomes" id="UP000284366"/>
    </source>
</evidence>
<dbReference type="Proteomes" id="UP000196587">
    <property type="component" value="Unassembled WGS sequence"/>
</dbReference>
<dbReference type="SUPFAM" id="SSF48452">
    <property type="entry name" value="TPR-like"/>
    <property type="match status" value="1"/>
</dbReference>
<dbReference type="RefSeq" id="WP_087412622.1">
    <property type="nucleotide sequence ID" value="NZ_CALIXP010000013.1"/>
</dbReference>
<accession>A0A1Y4JUI1</accession>
<gene>
    <name evidence="1" type="ORF">B5F24_08280</name>
    <name evidence="2" type="ORF">DWW09_11360</name>
</gene>
<reference evidence="2 4" key="3">
    <citation type="submission" date="2018-08" db="EMBL/GenBank/DDBJ databases">
        <title>A genome reference for cultivated species of the human gut microbiota.</title>
        <authorList>
            <person name="Zou Y."/>
            <person name="Xue W."/>
            <person name="Luo G."/>
        </authorList>
    </citation>
    <scope>NUCLEOTIDE SEQUENCE [LARGE SCALE GENOMIC DNA]</scope>
    <source>
        <strain evidence="2 4">AF14-27</strain>
    </source>
</reference>
<dbReference type="InterPro" id="IPR024302">
    <property type="entry name" value="SusD-like"/>
</dbReference>
<evidence type="ECO:0000313" key="3">
    <source>
        <dbReference type="Proteomes" id="UP000196587"/>
    </source>
</evidence>
<reference evidence="3" key="1">
    <citation type="submission" date="2017-04" db="EMBL/GenBank/DDBJ databases">
        <title>Function of individual gut microbiota members based on whole genome sequencing of pure cultures obtained from chicken caecum.</title>
        <authorList>
            <person name="Medvecky M."/>
            <person name="Cejkova D."/>
            <person name="Polansky O."/>
            <person name="Karasova D."/>
            <person name="Kubasova T."/>
            <person name="Cizek A."/>
            <person name="Rychlik I."/>
        </authorList>
    </citation>
    <scope>NUCLEOTIDE SEQUENCE [LARGE SCALE GENOMIC DNA]</scope>
    <source>
        <strain evidence="3">An189</strain>
    </source>
</reference>
<dbReference type="EMBL" id="QRZG01000018">
    <property type="protein sequence ID" value="RGV52817.1"/>
    <property type="molecule type" value="Genomic_DNA"/>
</dbReference>
<keyword evidence="1" id="KW-0449">Lipoprotein</keyword>
<sequence>MKLHKILITLLTAATISSCTNGFEDMNKDPLAVSEISPDLSLPYMQYHGFHIVYGDYQRAALLYSFLYCQYMANTSSAFTSDNYVFNSSWAERGLWTPYYQQMVKRIREIEPTVEKHPEYNDMYQIMRINLAISTIRMTDTFGDIPYFQAGKGETLIPYDSQKDIYYDVFKELTEAVDELKQKKSEQLKYSTEDLIYQGDVDKWIKLANSLRLRAAIRLSFIDPEKARTEGELALKEALLASNADNAGVTPPQPNRWLNPLLYSLTVDEARASETMVNMLQNYGAVADPRLTLILSQSQAWVKGEDNNAVQWKGVPNGVPVTELSLEEYDNSHNSGIWGYMWGYDWNSANQGDKVSKPNTAADPTPLGLMNYSEVCFLKAEAALRGWQGAGDAQTNYENGIRASFEEMRVKAPKDSYTKDYDDDYITQGNVAWNDADGFEANLERIITQKWLGIYPNSEEAWAEFRRTGYPKLSPVKQSLEPTINPANGEFIKKLRYVDNEINNNKEYATDPALNGGQGDGLSVRVWWDTARYK</sequence>
<dbReference type="EMBL" id="NFKE01000005">
    <property type="protein sequence ID" value="OUP34439.1"/>
    <property type="molecule type" value="Genomic_DNA"/>
</dbReference>
<evidence type="ECO:0000313" key="1">
    <source>
        <dbReference type="EMBL" id="OUP34439.1"/>
    </source>
</evidence>
<dbReference type="PROSITE" id="PS51257">
    <property type="entry name" value="PROKAR_LIPOPROTEIN"/>
    <property type="match status" value="1"/>
</dbReference>
<dbReference type="AlphaFoldDB" id="A0A1Y4JUI1"/>
<protein>
    <submittedName>
        <fullName evidence="1">SusD/RagB family nutrient-binding outer membrane lipoprotein</fullName>
    </submittedName>
</protein>
<reference evidence="1" key="2">
    <citation type="journal article" date="2018" name="BMC Genomics">
        <title>Whole genome sequencing and function prediction of 133 gut anaerobes isolated from chicken caecum in pure cultures.</title>
        <authorList>
            <person name="Medvecky M."/>
            <person name="Cejkova D."/>
            <person name="Polansky O."/>
            <person name="Karasova D."/>
            <person name="Kubasova T."/>
            <person name="Cizek A."/>
            <person name="Rychlik I."/>
        </authorList>
    </citation>
    <scope>NUCLEOTIDE SEQUENCE</scope>
    <source>
        <strain evidence="1">An189</strain>
    </source>
</reference>
<dbReference type="Pfam" id="PF12741">
    <property type="entry name" value="SusD-like"/>
    <property type="match status" value="1"/>
</dbReference>
<organism evidence="1 3">
    <name type="scientific">Bacteroides clarus</name>
    <dbReference type="NCBI Taxonomy" id="626929"/>
    <lineage>
        <taxon>Bacteria</taxon>
        <taxon>Pseudomonadati</taxon>
        <taxon>Bacteroidota</taxon>
        <taxon>Bacteroidia</taxon>
        <taxon>Bacteroidales</taxon>
        <taxon>Bacteroidaceae</taxon>
        <taxon>Bacteroides</taxon>
    </lineage>
</organism>
<comment type="caution">
    <text evidence="1">The sequence shown here is derived from an EMBL/GenBank/DDBJ whole genome shotgun (WGS) entry which is preliminary data.</text>
</comment>
<evidence type="ECO:0000313" key="2">
    <source>
        <dbReference type="EMBL" id="RGV52817.1"/>
    </source>
</evidence>
<name>A0A1Y4JUI1_9BACE</name>